<dbReference type="RefSeq" id="WP_023922262.1">
    <property type="nucleotide sequence ID" value="NZ_CAJMJQ010000018.1"/>
</dbReference>
<keyword evidence="4" id="KW-0812">Transmembrane</keyword>
<evidence type="ECO:0000256" key="9">
    <source>
        <dbReference type="ARBA" id="ARBA00049338"/>
    </source>
</evidence>
<dbReference type="InterPro" id="IPR059000">
    <property type="entry name" value="ATPase_P-type_domA"/>
</dbReference>
<dbReference type="InterPro" id="IPR023214">
    <property type="entry name" value="HAD_sf"/>
</dbReference>
<dbReference type="PRINTS" id="PR00120">
    <property type="entry name" value="HATPASE"/>
</dbReference>
<comment type="catalytic activity">
    <reaction evidence="9">
        <text>Cd(2+)(in) + ATP + H2O = Cd(2+)(out) + ADP + phosphate + H(+)</text>
        <dbReference type="Rhea" id="RHEA:12132"/>
        <dbReference type="ChEBI" id="CHEBI:15377"/>
        <dbReference type="ChEBI" id="CHEBI:15378"/>
        <dbReference type="ChEBI" id="CHEBI:30616"/>
        <dbReference type="ChEBI" id="CHEBI:43474"/>
        <dbReference type="ChEBI" id="CHEBI:48775"/>
        <dbReference type="ChEBI" id="CHEBI:456216"/>
        <dbReference type="EC" id="7.2.2.21"/>
    </reaction>
</comment>
<evidence type="ECO:0000256" key="2">
    <source>
        <dbReference type="ARBA" id="ARBA00006024"/>
    </source>
</evidence>
<sequence length="698" mass="77416">MRFCIKHEMKGRLRIHIIQNRMTYAEADTLSWYLEEQENVTEVKVYERTADAVICYKGEREEILTVLKQFSYEKAEVPETVLSSSGRQLNEEYKERLITKTVLHYGSKLFLPMPVRAVITSVKSVKYIWKGIRCLAHGRLEVPVLDATAISVSVFRKDFATAGSVMFLLGIGEIIEEWTHKKSVGDLARSMSLNVKKVWLKREDQEILVKSSEVQPGDEIIVHMGNVIPFDGEVSDGEGMVNQASLTGEAMPVRRVSGQSVYAGTVLEEGELQIRVKAVTGSTRYEKIVSMIEDSEKLKSSVEGKAEHLADRLVPYTLLGTGAAWLLTRNVTRTLSVLMVDFSCALKLAMPITVLSAIREAGENHITVKGGKFLEAVADADTIVFDKTGTLTKATPTVKDVVVFGEYPKEEALRIAACLEEHFPHSMAKAVVDAAKERNLSHEEMHSKVEYIVAHGISSYINDKKVVIGSSHFVFEDEECTIDPQYQDRYDTLPPEYSHLYLAIEHKLAAVICIEDPLREEAAEMVKSLKAAGITKVVMMTGDSERTAAAIAKRVGVDEYYAEVLPEDKANFVEKEKSEGRKVIMIGDGINDSPALSAADAGIAISDGAEIAREIADITIAADDLREVVTLKLLSNLMLKRIHRNYRSIVGINSGLIVLGVTGMIQPTMSALLHNTSTLLISLRSMRNLLPEKEKVEL</sequence>
<dbReference type="GO" id="GO:0005886">
    <property type="term" value="C:plasma membrane"/>
    <property type="evidence" value="ECO:0007669"/>
    <property type="project" value="UniProtKB-SubCell"/>
</dbReference>
<evidence type="ECO:0000313" key="14">
    <source>
        <dbReference type="Proteomes" id="UP000260793"/>
    </source>
</evidence>
<dbReference type="SFLD" id="SFLDF00027">
    <property type="entry name" value="p-type_atpase"/>
    <property type="match status" value="1"/>
</dbReference>
<dbReference type="Gene3D" id="3.40.50.1000">
    <property type="entry name" value="HAD superfamily/HAD-like"/>
    <property type="match status" value="1"/>
</dbReference>
<evidence type="ECO:0000256" key="6">
    <source>
        <dbReference type="ARBA" id="ARBA00022989"/>
    </source>
</evidence>
<keyword evidence="10" id="KW-0067">ATP-binding</keyword>
<gene>
    <name evidence="13" type="ORF">DW116_02060</name>
    <name evidence="12" type="ORF">DXD17_05790</name>
</gene>
<dbReference type="InterPro" id="IPR008250">
    <property type="entry name" value="ATPase_P-typ_transduc_dom_A_sf"/>
</dbReference>
<dbReference type="PROSITE" id="PS00154">
    <property type="entry name" value="ATPASE_E1_E2"/>
    <property type="match status" value="1"/>
</dbReference>
<keyword evidence="7" id="KW-0472">Membrane</keyword>
<dbReference type="SUPFAM" id="SSF56784">
    <property type="entry name" value="HAD-like"/>
    <property type="match status" value="1"/>
</dbReference>
<dbReference type="InterPro" id="IPR051014">
    <property type="entry name" value="Cation_Transport_ATPase_IB"/>
</dbReference>
<evidence type="ECO:0000256" key="1">
    <source>
        <dbReference type="ARBA" id="ARBA00004141"/>
    </source>
</evidence>
<dbReference type="InterPro" id="IPR018303">
    <property type="entry name" value="ATPase_P-typ_P_site"/>
</dbReference>
<feature type="domain" description="P-type ATPase A" evidence="11">
    <location>
        <begin position="193"/>
        <end position="293"/>
    </location>
</feature>
<dbReference type="GO" id="GO:0046872">
    <property type="term" value="F:metal ion binding"/>
    <property type="evidence" value="ECO:0007669"/>
    <property type="project" value="UniProtKB-KW"/>
</dbReference>
<dbReference type="InterPro" id="IPR001757">
    <property type="entry name" value="P_typ_ATPase"/>
</dbReference>
<evidence type="ECO:0000256" key="10">
    <source>
        <dbReference type="RuleBase" id="RU362081"/>
    </source>
</evidence>
<keyword evidence="3" id="KW-0104">Cadmium</keyword>
<accession>A0A3E4LTV1</accession>
<protein>
    <recommendedName>
        <fullName evidence="8">Cd(2+)-exporting ATPase</fullName>
        <ecNumber evidence="8">7.2.2.21</ecNumber>
    </recommendedName>
</protein>
<dbReference type="AlphaFoldDB" id="A0A3E4LTV1"/>
<keyword evidence="5" id="KW-1278">Translocase</keyword>
<organism evidence="12 14">
    <name type="scientific">[Ruminococcus] lactaris</name>
    <dbReference type="NCBI Taxonomy" id="46228"/>
    <lineage>
        <taxon>Bacteria</taxon>
        <taxon>Bacillati</taxon>
        <taxon>Bacillota</taxon>
        <taxon>Clostridia</taxon>
        <taxon>Lachnospirales</taxon>
        <taxon>Lachnospiraceae</taxon>
        <taxon>Mediterraneibacter</taxon>
    </lineage>
</organism>
<dbReference type="GO" id="GO:0005524">
    <property type="term" value="F:ATP binding"/>
    <property type="evidence" value="ECO:0007669"/>
    <property type="project" value="UniProtKB-UniRule"/>
</dbReference>
<evidence type="ECO:0000313" key="15">
    <source>
        <dbReference type="Proteomes" id="UP000285832"/>
    </source>
</evidence>
<keyword evidence="10" id="KW-1003">Cell membrane</keyword>
<comment type="caution">
    <text evidence="12">The sequence shown here is derived from an EMBL/GenBank/DDBJ whole genome shotgun (WGS) entry which is preliminary data.</text>
</comment>
<proteinExistence type="inferred from homology"/>
<name>A0A3E4LTV1_9FIRM</name>
<dbReference type="SFLD" id="SFLDG00002">
    <property type="entry name" value="C1.7:_P-type_atpase_like"/>
    <property type="match status" value="1"/>
</dbReference>
<dbReference type="EC" id="7.2.2.21" evidence="8"/>
<dbReference type="EMBL" id="QSQN01000012">
    <property type="protein sequence ID" value="RGK40913.1"/>
    <property type="molecule type" value="Genomic_DNA"/>
</dbReference>
<evidence type="ECO:0000313" key="12">
    <source>
        <dbReference type="EMBL" id="RGK40913.1"/>
    </source>
</evidence>
<dbReference type="Gene3D" id="3.40.1110.10">
    <property type="entry name" value="Calcium-transporting ATPase, cytoplasmic domain N"/>
    <property type="match status" value="1"/>
</dbReference>
<dbReference type="GO" id="GO:0008551">
    <property type="term" value="F:P-type cadmium transporter activity"/>
    <property type="evidence" value="ECO:0007669"/>
    <property type="project" value="UniProtKB-EC"/>
</dbReference>
<evidence type="ECO:0000256" key="7">
    <source>
        <dbReference type="ARBA" id="ARBA00023136"/>
    </source>
</evidence>
<evidence type="ECO:0000259" key="11">
    <source>
        <dbReference type="Pfam" id="PF00122"/>
    </source>
</evidence>
<dbReference type="EMBL" id="QRMI01000003">
    <property type="protein sequence ID" value="RHJ63855.1"/>
    <property type="molecule type" value="Genomic_DNA"/>
</dbReference>
<dbReference type="PANTHER" id="PTHR48085">
    <property type="entry name" value="CADMIUM/ZINC-TRANSPORTING ATPASE HMA2-RELATED"/>
    <property type="match status" value="1"/>
</dbReference>
<comment type="similarity">
    <text evidence="2 10">Belongs to the cation transport ATPase (P-type) (TC 3.A.3) family. Type IB subfamily.</text>
</comment>
<dbReference type="SUPFAM" id="SSF81653">
    <property type="entry name" value="Calcium ATPase, transduction domain A"/>
    <property type="match status" value="1"/>
</dbReference>
<evidence type="ECO:0000256" key="8">
    <source>
        <dbReference type="ARBA" id="ARBA00039103"/>
    </source>
</evidence>
<dbReference type="InterPro" id="IPR027256">
    <property type="entry name" value="P-typ_ATPase_IB"/>
</dbReference>
<dbReference type="Pfam" id="PF00702">
    <property type="entry name" value="Hydrolase"/>
    <property type="match status" value="1"/>
</dbReference>
<dbReference type="NCBIfam" id="TIGR01494">
    <property type="entry name" value="ATPase_P-type"/>
    <property type="match status" value="1"/>
</dbReference>
<comment type="subcellular location">
    <subcellularLocation>
        <location evidence="10">Cell membrane</location>
    </subcellularLocation>
    <subcellularLocation>
        <location evidence="1">Membrane</location>
        <topology evidence="1">Multi-pass membrane protein</topology>
    </subcellularLocation>
</comment>
<dbReference type="PRINTS" id="PR00119">
    <property type="entry name" value="CATATPASE"/>
</dbReference>
<dbReference type="InterPro" id="IPR023299">
    <property type="entry name" value="ATPase_P-typ_cyto_dom_N"/>
</dbReference>
<evidence type="ECO:0000313" key="13">
    <source>
        <dbReference type="EMBL" id="RHJ63855.1"/>
    </source>
</evidence>
<dbReference type="InterPro" id="IPR036412">
    <property type="entry name" value="HAD-like_sf"/>
</dbReference>
<dbReference type="Proteomes" id="UP000285832">
    <property type="component" value="Unassembled WGS sequence"/>
</dbReference>
<keyword evidence="10" id="KW-0479">Metal-binding</keyword>
<dbReference type="CDD" id="cd07550">
    <property type="entry name" value="P-type_ATPase_HM"/>
    <property type="match status" value="1"/>
</dbReference>
<evidence type="ECO:0000256" key="4">
    <source>
        <dbReference type="ARBA" id="ARBA00022692"/>
    </source>
</evidence>
<dbReference type="SFLD" id="SFLDS00003">
    <property type="entry name" value="Haloacid_Dehalogenase"/>
    <property type="match status" value="1"/>
</dbReference>
<keyword evidence="10" id="KW-0547">Nucleotide-binding</keyword>
<dbReference type="NCBIfam" id="TIGR01525">
    <property type="entry name" value="ATPase-IB_hvy"/>
    <property type="match status" value="1"/>
</dbReference>
<reference evidence="14 15" key="1">
    <citation type="submission" date="2018-08" db="EMBL/GenBank/DDBJ databases">
        <title>A genome reference for cultivated species of the human gut microbiota.</title>
        <authorList>
            <person name="Zou Y."/>
            <person name="Xue W."/>
            <person name="Luo G."/>
        </authorList>
    </citation>
    <scope>NUCLEOTIDE SEQUENCE [LARGE SCALE GENOMIC DNA]</scope>
    <source>
        <strain evidence="13 15">AM09-9</strain>
        <strain evidence="12 14">TF11-7</strain>
    </source>
</reference>
<dbReference type="PANTHER" id="PTHR48085:SF5">
    <property type="entry name" value="CADMIUM_ZINC-TRANSPORTING ATPASE HMA4-RELATED"/>
    <property type="match status" value="1"/>
</dbReference>
<dbReference type="Proteomes" id="UP000260793">
    <property type="component" value="Unassembled WGS sequence"/>
</dbReference>
<dbReference type="GO" id="GO:0016887">
    <property type="term" value="F:ATP hydrolysis activity"/>
    <property type="evidence" value="ECO:0007669"/>
    <property type="project" value="InterPro"/>
</dbReference>
<dbReference type="InterPro" id="IPR044492">
    <property type="entry name" value="P_typ_ATPase_HD_dom"/>
</dbReference>
<keyword evidence="6" id="KW-1133">Transmembrane helix</keyword>
<dbReference type="Gene3D" id="2.70.150.10">
    <property type="entry name" value="Calcium-transporting ATPase, cytoplasmic transduction domain A"/>
    <property type="match status" value="1"/>
</dbReference>
<dbReference type="Pfam" id="PF00122">
    <property type="entry name" value="E1-E2_ATPase"/>
    <property type="match status" value="1"/>
</dbReference>
<evidence type="ECO:0000256" key="3">
    <source>
        <dbReference type="ARBA" id="ARBA00022539"/>
    </source>
</evidence>
<evidence type="ECO:0000256" key="5">
    <source>
        <dbReference type="ARBA" id="ARBA00022967"/>
    </source>
</evidence>